<comment type="caution">
    <text evidence="1">The sequence shown here is derived from an EMBL/GenBank/DDBJ whole genome shotgun (WGS) entry which is preliminary data.</text>
</comment>
<reference evidence="1 2" key="1">
    <citation type="submission" date="2018-12" db="EMBL/GenBank/DDBJ databases">
        <authorList>
            <person name="Meng J."/>
        </authorList>
    </citation>
    <scope>NUCLEOTIDE SEQUENCE [LARGE SCALE GENOMIC DNA]</scope>
    <source>
        <strain evidence="1 2">HT111-2</strain>
    </source>
</reference>
<keyword evidence="2" id="KW-1185">Reference proteome</keyword>
<dbReference type="RefSeq" id="WP_127796193.1">
    <property type="nucleotide sequence ID" value="NZ_ML136875.1"/>
</dbReference>
<evidence type="ECO:0000313" key="1">
    <source>
        <dbReference type="EMBL" id="RVU71255.1"/>
    </source>
</evidence>
<organism evidence="1 2">
    <name type="scientific">Lactobacillus xujianguonis</name>
    <dbReference type="NCBI Taxonomy" id="2495899"/>
    <lineage>
        <taxon>Bacteria</taxon>
        <taxon>Bacillati</taxon>
        <taxon>Bacillota</taxon>
        <taxon>Bacilli</taxon>
        <taxon>Lactobacillales</taxon>
        <taxon>Lactobacillaceae</taxon>
        <taxon>Lactobacillus</taxon>
    </lineage>
</organism>
<gene>
    <name evidence="1" type="ORF">EJK17_03440</name>
</gene>
<proteinExistence type="predicted"/>
<name>A0A437SWE5_9LACO</name>
<sequence length="75" mass="8757">MNDEIKLHQALYEMKRTAEQLYPLFNAINDEIDKLKEEDPSDPLTTKKTLKYLSKSILELGGNLEDQAEFIEKEQ</sequence>
<accession>A0A437SWE5</accession>
<dbReference type="AlphaFoldDB" id="A0A437SWE5"/>
<dbReference type="Proteomes" id="UP000288291">
    <property type="component" value="Unassembled WGS sequence"/>
</dbReference>
<evidence type="ECO:0000313" key="2">
    <source>
        <dbReference type="Proteomes" id="UP000288291"/>
    </source>
</evidence>
<protein>
    <submittedName>
        <fullName evidence="1">Uncharacterized protein</fullName>
    </submittedName>
</protein>
<dbReference type="EMBL" id="RXIA01000006">
    <property type="protein sequence ID" value="RVU71255.1"/>
    <property type="molecule type" value="Genomic_DNA"/>
</dbReference>